<keyword evidence="3" id="KW-0808">Transferase</keyword>
<organism evidence="8 9">
    <name type="scientific">Enterobacter cancerogenus</name>
    <dbReference type="NCBI Taxonomy" id="69218"/>
    <lineage>
        <taxon>Bacteria</taxon>
        <taxon>Pseudomonadati</taxon>
        <taxon>Pseudomonadota</taxon>
        <taxon>Gammaproteobacteria</taxon>
        <taxon>Enterobacterales</taxon>
        <taxon>Enterobacteriaceae</taxon>
        <taxon>Enterobacter</taxon>
        <taxon>Enterobacter cloacae complex</taxon>
    </lineage>
</organism>
<evidence type="ECO:0000256" key="3">
    <source>
        <dbReference type="ARBA" id="ARBA00022679"/>
    </source>
</evidence>
<dbReference type="GO" id="GO:0008982">
    <property type="term" value="F:protein-N(PI)-phosphohistidine-sugar phosphotransferase activity"/>
    <property type="evidence" value="ECO:0007669"/>
    <property type="project" value="InterPro"/>
</dbReference>
<keyword evidence="5" id="KW-0418">Kinase</keyword>
<sequence length="72" mass="7980">MQAKPECGLRQEDASGFFIFILSQQVPAGIGCKEIAMEYQALAKDILSHVGGKENIVSLVHCATRLRFKTER</sequence>
<keyword evidence="4" id="KW-0598">Phosphotransferase system</keyword>
<evidence type="ECO:0000256" key="1">
    <source>
        <dbReference type="ARBA" id="ARBA00022448"/>
    </source>
</evidence>
<dbReference type="PROSITE" id="PS51257">
    <property type="entry name" value="PROKAR_LIPOPROTEIN"/>
    <property type="match status" value="1"/>
</dbReference>
<keyword evidence="2" id="KW-0762">Sugar transport</keyword>
<evidence type="ECO:0000256" key="5">
    <source>
        <dbReference type="ARBA" id="ARBA00022777"/>
    </source>
</evidence>
<proteinExistence type="predicted"/>
<name>A0A484YGI1_9ENTR</name>
<feature type="domain" description="PTS EIIB type-1" evidence="7">
    <location>
        <begin position="40"/>
        <end position="72"/>
    </location>
</feature>
<evidence type="ECO:0000313" key="9">
    <source>
        <dbReference type="Proteomes" id="UP000351155"/>
    </source>
</evidence>
<reference evidence="8 9" key="1">
    <citation type="submission" date="2019-03" db="EMBL/GenBank/DDBJ databases">
        <authorList>
            <consortium name="Pathogen Informatics"/>
        </authorList>
    </citation>
    <scope>NUCLEOTIDE SEQUENCE [LARGE SCALE GENOMIC DNA]</scope>
    <source>
        <strain evidence="8 9">NCTC12126</strain>
    </source>
</reference>
<feature type="active site" description="Phosphocysteine intermediate; for EIIB activity" evidence="6">
    <location>
        <position position="62"/>
    </location>
</feature>
<dbReference type="InterPro" id="IPR001996">
    <property type="entry name" value="PTS_IIB_1"/>
</dbReference>
<accession>A0A484YGI1</accession>
<dbReference type="EMBL" id="CAADIW010000028">
    <property type="protein sequence ID" value="VFS34811.1"/>
    <property type="molecule type" value="Genomic_DNA"/>
</dbReference>
<dbReference type="PROSITE" id="PS51098">
    <property type="entry name" value="PTS_EIIB_TYPE_1"/>
    <property type="match status" value="1"/>
</dbReference>
<dbReference type="SUPFAM" id="SSF55604">
    <property type="entry name" value="Glucose permease domain IIB"/>
    <property type="match status" value="1"/>
</dbReference>
<protein>
    <submittedName>
        <fullName evidence="8">PTS system beta-glucoside-specific transporter subunit IIBCA</fullName>
    </submittedName>
</protein>
<dbReference type="Pfam" id="PF00367">
    <property type="entry name" value="PTS_EIIB"/>
    <property type="match status" value="1"/>
</dbReference>
<dbReference type="GO" id="GO:0009401">
    <property type="term" value="P:phosphoenolpyruvate-dependent sugar phosphotransferase system"/>
    <property type="evidence" value="ECO:0007669"/>
    <property type="project" value="UniProtKB-KW"/>
</dbReference>
<evidence type="ECO:0000256" key="2">
    <source>
        <dbReference type="ARBA" id="ARBA00022597"/>
    </source>
</evidence>
<keyword evidence="1" id="KW-0813">Transport</keyword>
<dbReference type="Gene3D" id="3.30.1360.60">
    <property type="entry name" value="Glucose permease domain IIB"/>
    <property type="match status" value="1"/>
</dbReference>
<dbReference type="Proteomes" id="UP000351155">
    <property type="component" value="Unassembled WGS sequence"/>
</dbReference>
<dbReference type="GO" id="GO:0016301">
    <property type="term" value="F:kinase activity"/>
    <property type="evidence" value="ECO:0007669"/>
    <property type="project" value="UniProtKB-KW"/>
</dbReference>
<dbReference type="InterPro" id="IPR036878">
    <property type="entry name" value="Glu_permease_IIB"/>
</dbReference>
<evidence type="ECO:0000256" key="4">
    <source>
        <dbReference type="ARBA" id="ARBA00022683"/>
    </source>
</evidence>
<dbReference type="AlphaFoldDB" id="A0A484YGI1"/>
<dbReference type="InterPro" id="IPR018113">
    <property type="entry name" value="PTrfase_EIIB_Cys"/>
</dbReference>
<gene>
    <name evidence="8" type="primary">arbF_3</name>
    <name evidence="8" type="ORF">NCTC12126_03424</name>
</gene>
<evidence type="ECO:0000256" key="6">
    <source>
        <dbReference type="PROSITE-ProRule" id="PRU00421"/>
    </source>
</evidence>
<evidence type="ECO:0000313" key="8">
    <source>
        <dbReference type="EMBL" id="VFS34811.1"/>
    </source>
</evidence>
<evidence type="ECO:0000259" key="7">
    <source>
        <dbReference type="PROSITE" id="PS51098"/>
    </source>
</evidence>